<name>A0A816P7D5_9BILA</name>
<keyword evidence="2" id="KW-0732">Signal</keyword>
<gene>
    <name evidence="5" type="ORF">MBJ925_LOCUS11880</name>
</gene>
<dbReference type="Pfam" id="PF25899">
    <property type="entry name" value="DUF7959"/>
    <property type="match status" value="1"/>
</dbReference>
<feature type="domain" description="LolA-like" evidence="3">
    <location>
        <begin position="270"/>
        <end position="430"/>
    </location>
</feature>
<proteinExistence type="predicted"/>
<evidence type="ECO:0000313" key="6">
    <source>
        <dbReference type="Proteomes" id="UP000663824"/>
    </source>
</evidence>
<evidence type="ECO:0000259" key="3">
    <source>
        <dbReference type="Pfam" id="PF25898"/>
    </source>
</evidence>
<feature type="signal peptide" evidence="2">
    <location>
        <begin position="1"/>
        <end position="20"/>
    </location>
</feature>
<dbReference type="Proteomes" id="UP000663824">
    <property type="component" value="Unassembled WGS sequence"/>
</dbReference>
<accession>A0A816P7D5</accession>
<keyword evidence="1" id="KW-1133">Transmembrane helix</keyword>
<dbReference type="EMBL" id="CAJNRE010005389">
    <property type="protein sequence ID" value="CAF2044436.1"/>
    <property type="molecule type" value="Genomic_DNA"/>
</dbReference>
<dbReference type="InterPro" id="IPR058831">
    <property type="entry name" value="LolA-like_dom_2nd"/>
</dbReference>
<keyword evidence="1" id="KW-0472">Membrane</keyword>
<evidence type="ECO:0000256" key="1">
    <source>
        <dbReference type="SAM" id="Phobius"/>
    </source>
</evidence>
<sequence>MQQHSVCVFLLLVFIGKYQAQDTAAPPDWNGDPKLCTISPPVTPSPQPAPPMPKFPKRAEFALERVEIKNAPTLNFTFPSELTLTEYIYDYDANKLIIVKNKNGVIDAEYFYYDKLKKSTYVGGDYCVVSDIPVNQDMDGASAVQIAPSTEWHVRPMNEFLLFSSEDPTRRVTPVYLGTDVARGIPVHKWQSCYINKTDFRTVRRIWYFAQETVKLPGSTADNYAAPIQALISASYDFPNGTQALEFDEVFNVYSFRPGILESATALSPPKGVFCYSGPGQDLVTLKDVGVEWPNHFSVRVDASTSRSAKWQRFHIRYNQGREGESRRLRYDYMPPGSEDFESVIHDYNDNLTYTIDRRVGSCKISAGVRTSPVSAISNPILFFIIHEARFIFSPPEKAWEYNGLRPCRGNAIKCTILTTSIDNFPAIVDPDTGMTTGETWAVTNMEYGWSIRAPLATATPDRPKGFDYPVSLYLKSFRFPDPSNPSPLTIRTEDIEYEFYEMSHERYPDDFDTSLCYRSLGYPYTNLVFTLNLNKDNTIDGDKLNRRILIRETYTNLMNTMNIKYSRLADLDIDHERVSNDVSVFFTILGPTVIPGPTPTFNTNEPTVEAARDALKLAIDNGKFKFDMTLEDGSTVTFTAKSKSLVSSRHYISTHASGVVVTKESYSSGAQTAAIIVGLLIGLLAGIAAAAAIRIIRKDPMPAMPISISNPMPSINFKSRASAGVSSTASSA</sequence>
<evidence type="ECO:0000313" key="5">
    <source>
        <dbReference type="EMBL" id="CAF2044436.1"/>
    </source>
</evidence>
<feature type="domain" description="DUF7959" evidence="4">
    <location>
        <begin position="558"/>
        <end position="646"/>
    </location>
</feature>
<dbReference type="InterPro" id="IPR058265">
    <property type="entry name" value="DUF7959"/>
</dbReference>
<evidence type="ECO:0000259" key="4">
    <source>
        <dbReference type="Pfam" id="PF25899"/>
    </source>
</evidence>
<dbReference type="AlphaFoldDB" id="A0A816P7D5"/>
<dbReference type="Pfam" id="PF25898">
    <property type="entry name" value="LolA_2nd_metazoa"/>
    <property type="match status" value="1"/>
</dbReference>
<keyword evidence="1" id="KW-0812">Transmembrane</keyword>
<comment type="caution">
    <text evidence="5">The sequence shown here is derived from an EMBL/GenBank/DDBJ whole genome shotgun (WGS) entry which is preliminary data.</text>
</comment>
<feature type="chain" id="PRO_5032458282" evidence="2">
    <location>
        <begin position="21"/>
        <end position="733"/>
    </location>
</feature>
<reference evidence="5" key="1">
    <citation type="submission" date="2021-02" db="EMBL/GenBank/DDBJ databases">
        <authorList>
            <person name="Nowell W R."/>
        </authorList>
    </citation>
    <scope>NUCLEOTIDE SEQUENCE</scope>
</reference>
<feature type="transmembrane region" description="Helical" evidence="1">
    <location>
        <begin position="674"/>
        <end position="697"/>
    </location>
</feature>
<dbReference type="PANTHER" id="PTHR36902">
    <property type="entry name" value="ENRICHED IN SURFACE-LABELED PROTEOME PROTEIN 9"/>
    <property type="match status" value="1"/>
</dbReference>
<dbReference type="PANTHER" id="PTHR36902:SF1">
    <property type="entry name" value="ENRICHED IN SURFACE-LABELED PROTEOME PROTEIN 9"/>
    <property type="match status" value="1"/>
</dbReference>
<protein>
    <submittedName>
        <fullName evidence="5">Uncharacterized protein</fullName>
    </submittedName>
</protein>
<organism evidence="5 6">
    <name type="scientific">Rotaria magnacalcarata</name>
    <dbReference type="NCBI Taxonomy" id="392030"/>
    <lineage>
        <taxon>Eukaryota</taxon>
        <taxon>Metazoa</taxon>
        <taxon>Spiralia</taxon>
        <taxon>Gnathifera</taxon>
        <taxon>Rotifera</taxon>
        <taxon>Eurotatoria</taxon>
        <taxon>Bdelloidea</taxon>
        <taxon>Philodinida</taxon>
        <taxon>Philodinidae</taxon>
        <taxon>Rotaria</taxon>
    </lineage>
</organism>
<evidence type="ECO:0000256" key="2">
    <source>
        <dbReference type="SAM" id="SignalP"/>
    </source>
</evidence>